<dbReference type="SMART" id="SM00512">
    <property type="entry name" value="Skp1"/>
    <property type="match status" value="1"/>
</dbReference>
<dbReference type="CTD" id="178495"/>
<dbReference type="GO" id="GO:0031146">
    <property type="term" value="P:SCF-dependent proteasomal ubiquitin-dependent protein catabolic process"/>
    <property type="evidence" value="ECO:0000318"/>
    <property type="project" value="GO_Central"/>
</dbReference>
<dbReference type="PANTHER" id="PTHR11165">
    <property type="entry name" value="SKP1"/>
    <property type="match status" value="1"/>
</dbReference>
<dbReference type="FunFam" id="3.30.710.10:FF:000124">
    <property type="entry name" value="Protein CBG09126"/>
    <property type="match status" value="1"/>
</dbReference>
<evidence type="ECO:0000259" key="6">
    <source>
        <dbReference type="Pfam" id="PF03931"/>
    </source>
</evidence>
<protein>
    <recommendedName>
        <fullName evidence="3">Skp1-related protein</fullName>
    </recommendedName>
</protein>
<evidence type="ECO:0000313" key="8">
    <source>
        <dbReference type="EMBL" id="CAM36327.1"/>
    </source>
</evidence>
<keyword evidence="11" id="KW-1267">Proteomics identification</keyword>
<dbReference type="EMBL" id="BX284604">
    <property type="protein sequence ID" value="CAM36327.1"/>
    <property type="molecule type" value="Genomic_DNA"/>
</dbReference>
<reference evidence="8" key="3">
    <citation type="submission" date="2003-03" db="EMBL/GenBank/DDBJ databases">
        <authorList>
            <person name="Sulson J.E."/>
            <person name="Waterston R."/>
        </authorList>
    </citation>
    <scope>NUCLEOTIDE SEQUENCE</scope>
    <source>
        <strain evidence="8">Bristol N2</strain>
    </source>
</reference>
<evidence type="ECO:0000313" key="10">
    <source>
        <dbReference type="WormBase" id="C52D10.9"/>
    </source>
</evidence>
<dbReference type="GeneID" id="178495"/>
<evidence type="ECO:0000256" key="3">
    <source>
        <dbReference type="PIRNR" id="PIRNR028729"/>
    </source>
</evidence>
<dbReference type="Pfam" id="PF01466">
    <property type="entry name" value="Skp1"/>
    <property type="match status" value="1"/>
</dbReference>
<dbReference type="GO" id="GO:0016567">
    <property type="term" value="P:protein ubiquitination"/>
    <property type="evidence" value="ECO:0007669"/>
    <property type="project" value="UniProtKB-UniPathway"/>
</dbReference>
<evidence type="ECO:0000256" key="2">
    <source>
        <dbReference type="ARBA" id="ARBA00022786"/>
    </source>
</evidence>
<dbReference type="OMA" id="NINVPEW"/>
<dbReference type="SUPFAM" id="SSF54695">
    <property type="entry name" value="POZ domain"/>
    <property type="match status" value="1"/>
</dbReference>
<dbReference type="Bgee" id="WBGene00004814">
    <property type="expression patterns" value="Expressed in embryo and 3 other cell types or tissues"/>
</dbReference>
<feature type="region of interest" description="Disordered" evidence="4">
    <location>
        <begin position="166"/>
        <end position="194"/>
    </location>
</feature>
<dbReference type="OrthoDB" id="5867496at2759"/>
<reference evidence="8 9" key="1">
    <citation type="journal article" date="1998" name="Science">
        <title>Genome sequence of the nematode C. elegans: a platform for investigating biology.</title>
        <authorList>
            <consortium name="The C. elegans sequencing consortium"/>
            <person name="Sulson J.E."/>
            <person name="Waterston R."/>
        </authorList>
    </citation>
    <scope>NUCLEOTIDE SEQUENCE [LARGE SCALE GENOMIC DNA]</scope>
    <source>
        <strain evidence="8 9">Bristol N2</strain>
    </source>
</reference>
<reference evidence="7" key="2">
    <citation type="journal article" date="2002" name="Curr. Biol.">
        <title>The Caenorhabditis elegans Skp1-related gene family: diverse functions in cell proliferation, morphogenesis, and meiosis.</title>
        <authorList>
            <person name="Nayak S."/>
            <person name="Santiago F.E."/>
            <person name="Jin H."/>
            <person name="Lin D."/>
            <person name="Schedl T."/>
            <person name="Kipreos E.T."/>
        </authorList>
    </citation>
    <scope>NUCLEOTIDE SEQUENCE</scope>
</reference>
<dbReference type="InterPro" id="IPR001232">
    <property type="entry name" value="SKP1-like"/>
</dbReference>
<gene>
    <name evidence="8 10" type="primary">skr-8</name>
    <name evidence="10" type="ORF">C52D10.9</name>
    <name evidence="8" type="ORF">CELE_C52D10.9</name>
</gene>
<dbReference type="AGR" id="WB:WBGene00004814"/>
<dbReference type="CDD" id="cd18322">
    <property type="entry name" value="BTB_POZ_SKP1"/>
    <property type="match status" value="1"/>
</dbReference>
<dbReference type="InterPro" id="IPR016072">
    <property type="entry name" value="Skp1_comp_dimer"/>
</dbReference>
<keyword evidence="2 3" id="KW-0833">Ubl conjugation pathway</keyword>
<dbReference type="InterPro" id="IPR016073">
    <property type="entry name" value="Skp1_comp_POZ"/>
</dbReference>
<dbReference type="STRING" id="6239.C52D10.9.1"/>
<comment type="function">
    <text evidence="3">Probable essential component of SCF (SKP1-CUL1-F-box protein) E3 ubiquitin-protein ligase complexes, which mediate the ubiquitination and subsequent proteasomal degradation of target proteins. Regulates cell proliferation during embryonic and larval development.</text>
</comment>
<dbReference type="Proteomes" id="UP000001940">
    <property type="component" value="Chromosome IV"/>
</dbReference>
<evidence type="ECO:0000313" key="7">
    <source>
        <dbReference type="EMBL" id="AAL34098.1"/>
    </source>
</evidence>
<dbReference type="UniPathway" id="UPA00143"/>
<dbReference type="PeptideAtlas" id="G5ECY4"/>
<evidence type="ECO:0000259" key="5">
    <source>
        <dbReference type="Pfam" id="PF01466"/>
    </source>
</evidence>
<dbReference type="WormBase" id="C52D10.9">
    <property type="protein sequence ID" value="CE17593"/>
    <property type="gene ID" value="WBGene00004814"/>
    <property type="gene designation" value="skr-8"/>
</dbReference>
<name>G5ECY4_CAEEL</name>
<dbReference type="PaxDb" id="6239-C52D10.9"/>
<accession>G5ECY4</accession>
<dbReference type="EMBL" id="AF440510">
    <property type="protein sequence ID" value="AAL34098.1"/>
    <property type="molecule type" value="mRNA"/>
</dbReference>
<evidence type="ECO:0007829" key="11">
    <source>
        <dbReference type="PeptideAtlas" id="G5ECY4"/>
    </source>
</evidence>
<organism evidence="7">
    <name type="scientific">Caenorhabditis elegans</name>
    <dbReference type="NCBI Taxonomy" id="6239"/>
    <lineage>
        <taxon>Eukaryota</taxon>
        <taxon>Metazoa</taxon>
        <taxon>Ecdysozoa</taxon>
        <taxon>Nematoda</taxon>
        <taxon>Chromadorea</taxon>
        <taxon>Rhabditida</taxon>
        <taxon>Rhabditina</taxon>
        <taxon>Rhabditomorpha</taxon>
        <taxon>Rhabditoidea</taxon>
        <taxon>Rhabditidae</taxon>
        <taxon>Peloderinae</taxon>
        <taxon>Caenorhabditis</taxon>
    </lineage>
</organism>
<dbReference type="Gene3D" id="3.30.710.10">
    <property type="entry name" value="Potassium Channel Kv1.1, Chain A"/>
    <property type="match status" value="1"/>
</dbReference>
<evidence type="ECO:0000256" key="1">
    <source>
        <dbReference type="ARBA" id="ARBA00009993"/>
    </source>
</evidence>
<keyword evidence="9" id="KW-1185">Reference proteome</keyword>
<dbReference type="SMR" id="G5ECY4"/>
<dbReference type="SUPFAM" id="SSF81382">
    <property type="entry name" value="Skp1 dimerisation domain-like"/>
    <property type="match status" value="1"/>
</dbReference>
<dbReference type="InterPro" id="IPR036296">
    <property type="entry name" value="SKP1-like_dim_sf"/>
</dbReference>
<dbReference type="KEGG" id="cel:CELE_C52D10.9"/>
<sequence>MIAEAAAVEVQANEAPVVAPIMYKVESNDGKVFEISDEAVKQSNILSNLISTCAPEDVASMDPIPITNVTGNILKMVIEWCEKHKGEALPVEDDSVPKNINVPEWDTNFLKIDNEVLFDLIVACNYLDVPGLMNYGCKMVANMAIGKSPDELRIIFAIPTDEEDEAAERAAKEKAEAEKKAIADKDAAEPSTSK</sequence>
<feature type="domain" description="SKP1 component dimerisation" evidence="5">
    <location>
        <begin position="130"/>
        <end position="177"/>
    </location>
</feature>
<dbReference type="HOGENOM" id="CLU_059252_1_0_1"/>
<dbReference type="InterPro" id="IPR011333">
    <property type="entry name" value="SKP1/BTB/POZ_sf"/>
</dbReference>
<dbReference type="eggNOG" id="KOG1724">
    <property type="taxonomic scope" value="Eukaryota"/>
</dbReference>
<evidence type="ECO:0000256" key="4">
    <source>
        <dbReference type="SAM" id="MobiDB-lite"/>
    </source>
</evidence>
<dbReference type="RefSeq" id="NP_503044.1">
    <property type="nucleotide sequence ID" value="NM_070643.6"/>
</dbReference>
<dbReference type="GO" id="GO:0005737">
    <property type="term" value="C:cytoplasm"/>
    <property type="evidence" value="ECO:0000318"/>
    <property type="project" value="GO_Central"/>
</dbReference>
<dbReference type="InterPro" id="IPR016897">
    <property type="entry name" value="SKP1"/>
</dbReference>
<dbReference type="Pfam" id="PF03931">
    <property type="entry name" value="Skp1_POZ"/>
    <property type="match status" value="1"/>
</dbReference>
<comment type="similarity">
    <text evidence="1 3">Belongs to the SKP1 family.</text>
</comment>
<feature type="domain" description="SKP1 component POZ" evidence="6">
    <location>
        <begin position="24"/>
        <end position="85"/>
    </location>
</feature>
<dbReference type="PIRSF" id="PIRSF028729">
    <property type="entry name" value="E3_ubiquit_lig_SCF_Skp"/>
    <property type="match status" value="1"/>
</dbReference>
<feature type="compositionally biased region" description="Basic and acidic residues" evidence="4">
    <location>
        <begin position="167"/>
        <end position="188"/>
    </location>
</feature>
<dbReference type="FunCoup" id="G5ECY4">
    <property type="interactions" value="287"/>
</dbReference>
<comment type="pathway">
    <text evidence="3">Protein modification; protein ubiquitination.</text>
</comment>
<evidence type="ECO:0000313" key="9">
    <source>
        <dbReference type="Proteomes" id="UP000001940"/>
    </source>
</evidence>
<proteinExistence type="evidence at protein level"/>
<reference evidence="8" key="4">
    <citation type="submission" date="2024-10" db="EMBL/GenBank/DDBJ databases">
        <authorList>
            <consortium name="WormBase Consortium"/>
            <person name="WormBase"/>
        </authorList>
    </citation>
    <scope>NUCLEOTIDE SEQUENCE</scope>
    <source>
        <strain evidence="8">Bristol N2</strain>
    </source>
</reference>
<dbReference type="GO" id="GO:0097602">
    <property type="term" value="F:cullin family protein binding"/>
    <property type="evidence" value="ECO:0000318"/>
    <property type="project" value="GO_Central"/>
</dbReference>
<dbReference type="GO" id="GO:0005634">
    <property type="term" value="C:nucleus"/>
    <property type="evidence" value="ECO:0000318"/>
    <property type="project" value="GO_Central"/>
</dbReference>
<dbReference type="AlphaFoldDB" id="G5ECY4"/>